<keyword evidence="3" id="KW-1185">Reference proteome</keyword>
<dbReference type="RefSeq" id="WP_207526810.1">
    <property type="nucleotide sequence ID" value="NZ_CP071518.1"/>
</dbReference>
<evidence type="ECO:0000313" key="3">
    <source>
        <dbReference type="Proteomes" id="UP000639274"/>
    </source>
</evidence>
<reference evidence="2 3" key="1">
    <citation type="submission" date="2021-03" db="EMBL/GenBank/DDBJ databases">
        <title>Lysobacter sp. nov. isolated from soil of gangwondo yeongwol, south Korea.</title>
        <authorList>
            <person name="Kim K.R."/>
            <person name="Kim K.H."/>
            <person name="Jeon C.O."/>
        </authorList>
    </citation>
    <scope>NUCLEOTIDE SEQUENCE [LARGE SCALE GENOMIC DNA]</scope>
    <source>
        <strain evidence="2 3">R19</strain>
    </source>
</reference>
<dbReference type="EMBL" id="CP071518">
    <property type="protein sequence ID" value="QSX79332.1"/>
    <property type="molecule type" value="Genomic_DNA"/>
</dbReference>
<dbReference type="InterPro" id="IPR039104">
    <property type="entry name" value="6PGL"/>
</dbReference>
<proteinExistence type="predicted"/>
<accession>A0A974Y0U6</accession>
<dbReference type="PANTHER" id="PTHR11054:SF0">
    <property type="entry name" value="6-PHOSPHOGLUCONOLACTONASE"/>
    <property type="match status" value="1"/>
</dbReference>
<dbReference type="InterPro" id="IPR037171">
    <property type="entry name" value="NagB/RpiA_transferase-like"/>
</dbReference>
<dbReference type="SUPFAM" id="SSF100950">
    <property type="entry name" value="NagB/RpiA/CoA transferase-like"/>
    <property type="match status" value="1"/>
</dbReference>
<gene>
    <name evidence="2" type="ORF">I8J32_005530</name>
</gene>
<feature type="domain" description="Glucosamine/galactosamine-6-phosphate isomerase" evidence="1">
    <location>
        <begin position="10"/>
        <end position="149"/>
    </location>
</feature>
<organism evidence="2 3">
    <name type="scientific">Agrilutibacter solisilvae</name>
    <dbReference type="NCBI Taxonomy" id="2763317"/>
    <lineage>
        <taxon>Bacteria</taxon>
        <taxon>Pseudomonadati</taxon>
        <taxon>Pseudomonadota</taxon>
        <taxon>Gammaproteobacteria</taxon>
        <taxon>Lysobacterales</taxon>
        <taxon>Lysobacteraceae</taxon>
        <taxon>Agrilutibacter</taxon>
    </lineage>
</organism>
<dbReference type="KEGG" id="lsf:I8J32_005530"/>
<dbReference type="GO" id="GO:0005975">
    <property type="term" value="P:carbohydrate metabolic process"/>
    <property type="evidence" value="ECO:0007669"/>
    <property type="project" value="InterPro"/>
</dbReference>
<evidence type="ECO:0000313" key="2">
    <source>
        <dbReference type="EMBL" id="QSX79332.1"/>
    </source>
</evidence>
<sequence length="195" mass="20533">MAWSEHEHHDTSALAVALAVALAQAVRHALEARGHAWLALAGGRTPLPAYVLLAAADLDWANVSILPTDERCVPHAHPDCNGRALEEAFAAASGVTIQSLTVADGDAARSLAHARALLAPRHATPFDAVVLGMGGDAHTASLFPGADGLLRALDPQGQQDACHLWCHGRCRRKRPSTASASPRRACCGRAKACWR</sequence>
<dbReference type="AlphaFoldDB" id="A0A974Y0U6"/>
<dbReference type="Proteomes" id="UP000639274">
    <property type="component" value="Chromosome"/>
</dbReference>
<dbReference type="Pfam" id="PF01182">
    <property type="entry name" value="Glucosamine_iso"/>
    <property type="match status" value="1"/>
</dbReference>
<evidence type="ECO:0000259" key="1">
    <source>
        <dbReference type="Pfam" id="PF01182"/>
    </source>
</evidence>
<name>A0A974Y0U6_9GAMM</name>
<dbReference type="Gene3D" id="3.40.50.1360">
    <property type="match status" value="1"/>
</dbReference>
<dbReference type="InterPro" id="IPR006148">
    <property type="entry name" value="Glc/Gal-6P_isomerase"/>
</dbReference>
<dbReference type="PANTHER" id="PTHR11054">
    <property type="entry name" value="6-PHOSPHOGLUCONOLACTONASE"/>
    <property type="match status" value="1"/>
</dbReference>
<protein>
    <submittedName>
        <fullName evidence="2">6-phosphogluconolactonase</fullName>
    </submittedName>
</protein>